<dbReference type="SMR" id="B4LK79"/>
<dbReference type="EMBL" id="CH940648">
    <property type="protein sequence ID" value="EDW60668.2"/>
    <property type="molecule type" value="Genomic_DNA"/>
</dbReference>
<dbReference type="AlphaFoldDB" id="B4LK79"/>
<dbReference type="InterPro" id="IPR029000">
    <property type="entry name" value="Cyclophilin-like_dom_sf"/>
</dbReference>
<dbReference type="InterPro" id="IPR002130">
    <property type="entry name" value="Cyclophilin-type_PPIase_dom"/>
</dbReference>
<evidence type="ECO:0000259" key="1">
    <source>
        <dbReference type="PROSITE" id="PS50072"/>
    </source>
</evidence>
<dbReference type="PROSITE" id="PS50072">
    <property type="entry name" value="CSA_PPIASE_2"/>
    <property type="match status" value="1"/>
</dbReference>
<dbReference type="OrthoDB" id="193499at2759"/>
<dbReference type="InParanoid" id="B4LK79"/>
<sequence>MYIFVLDRVRKYVRNMFIKDVTNELRAKKQPLAAGQKVAPYVAAVKRGPYTLTNPVYSNPDVEDNSSKMHSHTFNINVTALKNNHKYHQRAIPAPVAKSHLPRIKSRSHLGMNEQRDLYRQHRDRLANIKGKVNTCLPPPKMKISEGNGMELSYMEMLTALYRKSNNTLRTFTKSPDRLAAGRWRNTSLAREKERNQQEKNKVFHQGGKLFDPHLGKTRRSKPKVSKVFSYEVPMHVLHRYEDLMNICDVGVLCKLLRPQIYMDLEVIGTRIMGRLTIQLFTEACPQVVLEFMRVCTHQNTRSISFTRTFAPIWLEGFIALDPERSIDMSNIEHDFEVLNHGVDAGILSFPSRYVRGNARTALNFTLSFKPLSILNGKRIAFGKVRKGLQLLERIQDATAHLAKKHELVVLKDCGVL</sequence>
<keyword evidence="3" id="KW-1185">Reference proteome</keyword>
<dbReference type="STRING" id="7244.B4LK79"/>
<dbReference type="Gene3D" id="2.40.100.10">
    <property type="entry name" value="Cyclophilin-like"/>
    <property type="match status" value="1"/>
</dbReference>
<dbReference type="Pfam" id="PF00160">
    <property type="entry name" value="Pro_isomerase"/>
    <property type="match status" value="1"/>
</dbReference>
<dbReference type="eggNOG" id="KOG0865">
    <property type="taxonomic scope" value="Eukaryota"/>
</dbReference>
<dbReference type="GO" id="GO:0003755">
    <property type="term" value="F:peptidyl-prolyl cis-trans isomerase activity"/>
    <property type="evidence" value="ECO:0007669"/>
    <property type="project" value="InterPro"/>
</dbReference>
<dbReference type="KEGG" id="dvi:6626664"/>
<dbReference type="Proteomes" id="UP000008792">
    <property type="component" value="Unassembled WGS sequence"/>
</dbReference>
<dbReference type="SUPFAM" id="SSF50891">
    <property type="entry name" value="Cyclophilin-like"/>
    <property type="match status" value="1"/>
</dbReference>
<protein>
    <recommendedName>
        <fullName evidence="1">PPIase cyclophilin-type domain-containing protein</fullName>
    </recommendedName>
</protein>
<keyword evidence="2" id="KW-0413">Isomerase</keyword>
<gene>
    <name evidence="2" type="primary">Dvir\GJ21605</name>
    <name evidence="2" type="ORF">Dvir_GJ21605</name>
</gene>
<evidence type="ECO:0000313" key="3">
    <source>
        <dbReference type="Proteomes" id="UP000008792"/>
    </source>
</evidence>
<feature type="domain" description="PPIase cyclophilin-type" evidence="1">
    <location>
        <begin position="268"/>
        <end position="416"/>
    </location>
</feature>
<dbReference type="FunCoup" id="B4LK79">
    <property type="interactions" value="62"/>
</dbReference>
<name>B4LK79_DROVI</name>
<evidence type="ECO:0000313" key="2">
    <source>
        <dbReference type="EMBL" id="EDW60668.2"/>
    </source>
</evidence>
<organism evidence="2 3">
    <name type="scientific">Drosophila virilis</name>
    <name type="common">Fruit fly</name>
    <dbReference type="NCBI Taxonomy" id="7244"/>
    <lineage>
        <taxon>Eukaryota</taxon>
        <taxon>Metazoa</taxon>
        <taxon>Ecdysozoa</taxon>
        <taxon>Arthropoda</taxon>
        <taxon>Hexapoda</taxon>
        <taxon>Insecta</taxon>
        <taxon>Pterygota</taxon>
        <taxon>Neoptera</taxon>
        <taxon>Endopterygota</taxon>
        <taxon>Diptera</taxon>
        <taxon>Brachycera</taxon>
        <taxon>Muscomorpha</taxon>
        <taxon>Ephydroidea</taxon>
        <taxon>Drosophilidae</taxon>
        <taxon>Drosophila</taxon>
    </lineage>
</organism>
<proteinExistence type="predicted"/>
<accession>B4LK79</accession>
<dbReference type="HOGENOM" id="CLU_685646_0_0_1"/>
<reference evidence="2 3" key="1">
    <citation type="journal article" date="2007" name="Nature">
        <title>Evolution of genes and genomes on the Drosophila phylogeny.</title>
        <authorList>
            <consortium name="Drosophila 12 Genomes Consortium"/>
            <person name="Clark A.G."/>
            <person name="Eisen M.B."/>
            <person name="Smith D.R."/>
            <person name="Bergman C.M."/>
            <person name="Oliver B."/>
            <person name="Markow T.A."/>
            <person name="Kaufman T.C."/>
            <person name="Kellis M."/>
            <person name="Gelbart W."/>
            <person name="Iyer V.N."/>
            <person name="Pollard D.A."/>
            <person name="Sackton T.B."/>
            <person name="Larracuente A.M."/>
            <person name="Singh N.D."/>
            <person name="Abad J.P."/>
            <person name="Abt D.N."/>
            <person name="Adryan B."/>
            <person name="Aguade M."/>
            <person name="Akashi H."/>
            <person name="Anderson W.W."/>
            <person name="Aquadro C.F."/>
            <person name="Ardell D.H."/>
            <person name="Arguello R."/>
            <person name="Artieri C.G."/>
            <person name="Barbash D.A."/>
            <person name="Barker D."/>
            <person name="Barsanti P."/>
            <person name="Batterham P."/>
            <person name="Batzoglou S."/>
            <person name="Begun D."/>
            <person name="Bhutkar A."/>
            <person name="Blanco E."/>
            <person name="Bosak S.A."/>
            <person name="Bradley R.K."/>
            <person name="Brand A.D."/>
            <person name="Brent M.R."/>
            <person name="Brooks A.N."/>
            <person name="Brown R.H."/>
            <person name="Butlin R.K."/>
            <person name="Caggese C."/>
            <person name="Calvi B.R."/>
            <person name="Bernardo de Carvalho A."/>
            <person name="Caspi A."/>
            <person name="Castrezana S."/>
            <person name="Celniker S.E."/>
            <person name="Chang J.L."/>
            <person name="Chapple C."/>
            <person name="Chatterji S."/>
            <person name="Chinwalla A."/>
            <person name="Civetta A."/>
            <person name="Clifton S.W."/>
            <person name="Comeron J.M."/>
            <person name="Costello J.C."/>
            <person name="Coyne J.A."/>
            <person name="Daub J."/>
            <person name="David R.G."/>
            <person name="Delcher A.L."/>
            <person name="Delehaunty K."/>
            <person name="Do C.B."/>
            <person name="Ebling H."/>
            <person name="Edwards K."/>
            <person name="Eickbush T."/>
            <person name="Evans J.D."/>
            <person name="Filipski A."/>
            <person name="Findeiss S."/>
            <person name="Freyhult E."/>
            <person name="Fulton L."/>
            <person name="Fulton R."/>
            <person name="Garcia A.C."/>
            <person name="Gardiner A."/>
            <person name="Garfield D.A."/>
            <person name="Garvin B.E."/>
            <person name="Gibson G."/>
            <person name="Gilbert D."/>
            <person name="Gnerre S."/>
            <person name="Godfrey J."/>
            <person name="Good R."/>
            <person name="Gotea V."/>
            <person name="Gravely B."/>
            <person name="Greenberg A.J."/>
            <person name="Griffiths-Jones S."/>
            <person name="Gross S."/>
            <person name="Guigo R."/>
            <person name="Gustafson E.A."/>
            <person name="Haerty W."/>
            <person name="Hahn M.W."/>
            <person name="Halligan D.L."/>
            <person name="Halpern A.L."/>
            <person name="Halter G.M."/>
            <person name="Han M.V."/>
            <person name="Heger A."/>
            <person name="Hillier L."/>
            <person name="Hinrichs A.S."/>
            <person name="Holmes I."/>
            <person name="Hoskins R.A."/>
            <person name="Hubisz M.J."/>
            <person name="Hultmark D."/>
            <person name="Huntley M.A."/>
            <person name="Jaffe D.B."/>
            <person name="Jagadeeshan S."/>
            <person name="Jeck W.R."/>
            <person name="Johnson J."/>
            <person name="Jones C.D."/>
            <person name="Jordan W.C."/>
            <person name="Karpen G.H."/>
            <person name="Kataoka E."/>
            <person name="Keightley P.D."/>
            <person name="Kheradpour P."/>
            <person name="Kirkness E.F."/>
            <person name="Koerich L.B."/>
            <person name="Kristiansen K."/>
            <person name="Kudrna D."/>
            <person name="Kulathinal R.J."/>
            <person name="Kumar S."/>
            <person name="Kwok R."/>
            <person name="Lander E."/>
            <person name="Langley C.H."/>
            <person name="Lapoint R."/>
            <person name="Lazzaro B.P."/>
            <person name="Lee S.J."/>
            <person name="Levesque L."/>
            <person name="Li R."/>
            <person name="Lin C.F."/>
            <person name="Lin M.F."/>
            <person name="Lindblad-Toh K."/>
            <person name="Llopart A."/>
            <person name="Long M."/>
            <person name="Low L."/>
            <person name="Lozovsky E."/>
            <person name="Lu J."/>
            <person name="Luo M."/>
            <person name="Machado C.A."/>
            <person name="Makalowski W."/>
            <person name="Marzo M."/>
            <person name="Matsuda M."/>
            <person name="Matzkin L."/>
            <person name="McAllister B."/>
            <person name="McBride C.S."/>
            <person name="McKernan B."/>
            <person name="McKernan K."/>
            <person name="Mendez-Lago M."/>
            <person name="Minx P."/>
            <person name="Mollenhauer M.U."/>
            <person name="Montooth K."/>
            <person name="Mount S.M."/>
            <person name="Mu X."/>
            <person name="Myers E."/>
            <person name="Negre B."/>
            <person name="Newfeld S."/>
            <person name="Nielsen R."/>
            <person name="Noor M.A."/>
            <person name="O'Grady P."/>
            <person name="Pachter L."/>
            <person name="Papaceit M."/>
            <person name="Parisi M.J."/>
            <person name="Parisi M."/>
            <person name="Parts L."/>
            <person name="Pedersen J.S."/>
            <person name="Pesole G."/>
            <person name="Phillippy A.M."/>
            <person name="Ponting C.P."/>
            <person name="Pop M."/>
            <person name="Porcelli D."/>
            <person name="Powell J.R."/>
            <person name="Prohaska S."/>
            <person name="Pruitt K."/>
            <person name="Puig M."/>
            <person name="Quesneville H."/>
            <person name="Ram K.R."/>
            <person name="Rand D."/>
            <person name="Rasmussen M.D."/>
            <person name="Reed L.K."/>
            <person name="Reenan R."/>
            <person name="Reily A."/>
            <person name="Remington K.A."/>
            <person name="Rieger T.T."/>
            <person name="Ritchie M.G."/>
            <person name="Robin C."/>
            <person name="Rogers Y.H."/>
            <person name="Rohde C."/>
            <person name="Rozas J."/>
            <person name="Rubenfield M.J."/>
            <person name="Ruiz A."/>
            <person name="Russo S."/>
            <person name="Salzberg S.L."/>
            <person name="Sanchez-Gracia A."/>
            <person name="Saranga D.J."/>
            <person name="Sato H."/>
            <person name="Schaeffer S.W."/>
            <person name="Schatz M.C."/>
            <person name="Schlenke T."/>
            <person name="Schwartz R."/>
            <person name="Segarra C."/>
            <person name="Singh R.S."/>
            <person name="Sirot L."/>
            <person name="Sirota M."/>
            <person name="Sisneros N.B."/>
            <person name="Smith C.D."/>
            <person name="Smith T.F."/>
            <person name="Spieth J."/>
            <person name="Stage D.E."/>
            <person name="Stark A."/>
            <person name="Stephan W."/>
            <person name="Strausberg R.L."/>
            <person name="Strempel S."/>
            <person name="Sturgill D."/>
            <person name="Sutton G."/>
            <person name="Sutton G.G."/>
            <person name="Tao W."/>
            <person name="Teichmann S."/>
            <person name="Tobari Y.N."/>
            <person name="Tomimura Y."/>
            <person name="Tsolas J.M."/>
            <person name="Valente V.L."/>
            <person name="Venter E."/>
            <person name="Venter J.C."/>
            <person name="Vicario S."/>
            <person name="Vieira F.G."/>
            <person name="Vilella A.J."/>
            <person name="Villasante A."/>
            <person name="Walenz B."/>
            <person name="Wang J."/>
            <person name="Wasserman M."/>
            <person name="Watts T."/>
            <person name="Wilson D."/>
            <person name="Wilson R.K."/>
            <person name="Wing R.A."/>
            <person name="Wolfner M.F."/>
            <person name="Wong A."/>
            <person name="Wong G.K."/>
            <person name="Wu C.I."/>
            <person name="Wu G."/>
            <person name="Yamamoto D."/>
            <person name="Yang H.P."/>
            <person name="Yang S.P."/>
            <person name="Yorke J.A."/>
            <person name="Yoshida K."/>
            <person name="Zdobnov E."/>
            <person name="Zhang P."/>
            <person name="Zhang Y."/>
            <person name="Zimin A.V."/>
            <person name="Baldwin J."/>
            <person name="Abdouelleil A."/>
            <person name="Abdulkadir J."/>
            <person name="Abebe A."/>
            <person name="Abera B."/>
            <person name="Abreu J."/>
            <person name="Acer S.C."/>
            <person name="Aftuck L."/>
            <person name="Alexander A."/>
            <person name="An P."/>
            <person name="Anderson E."/>
            <person name="Anderson S."/>
            <person name="Arachi H."/>
            <person name="Azer M."/>
            <person name="Bachantsang P."/>
            <person name="Barry A."/>
            <person name="Bayul T."/>
            <person name="Berlin A."/>
            <person name="Bessette D."/>
            <person name="Bloom T."/>
            <person name="Blye J."/>
            <person name="Boguslavskiy L."/>
            <person name="Bonnet C."/>
            <person name="Boukhgalter B."/>
            <person name="Bourzgui I."/>
            <person name="Brown A."/>
            <person name="Cahill P."/>
            <person name="Channer S."/>
            <person name="Cheshatsang Y."/>
            <person name="Chuda L."/>
            <person name="Citroen M."/>
            <person name="Collymore A."/>
            <person name="Cooke P."/>
            <person name="Costello M."/>
            <person name="D'Aco K."/>
            <person name="Daza R."/>
            <person name="De Haan G."/>
            <person name="DeGray S."/>
            <person name="DeMaso C."/>
            <person name="Dhargay N."/>
            <person name="Dooley K."/>
            <person name="Dooley E."/>
            <person name="Doricent M."/>
            <person name="Dorje P."/>
            <person name="Dorjee K."/>
            <person name="Dupes A."/>
            <person name="Elong R."/>
            <person name="Falk J."/>
            <person name="Farina A."/>
            <person name="Faro S."/>
            <person name="Ferguson D."/>
            <person name="Fisher S."/>
            <person name="Foley C.D."/>
            <person name="Franke A."/>
            <person name="Friedrich D."/>
            <person name="Gadbois L."/>
            <person name="Gearin G."/>
            <person name="Gearin C.R."/>
            <person name="Giannoukos G."/>
            <person name="Goode T."/>
            <person name="Graham J."/>
            <person name="Grandbois E."/>
            <person name="Grewal S."/>
            <person name="Gyaltsen K."/>
            <person name="Hafez N."/>
            <person name="Hagos B."/>
            <person name="Hall J."/>
            <person name="Henson C."/>
            <person name="Hollinger A."/>
            <person name="Honan T."/>
            <person name="Huard M.D."/>
            <person name="Hughes L."/>
            <person name="Hurhula B."/>
            <person name="Husby M.E."/>
            <person name="Kamat A."/>
            <person name="Kanga B."/>
            <person name="Kashin S."/>
            <person name="Khazanovich D."/>
            <person name="Kisner P."/>
            <person name="Lance K."/>
            <person name="Lara M."/>
            <person name="Lee W."/>
            <person name="Lennon N."/>
            <person name="Letendre F."/>
            <person name="LeVine R."/>
            <person name="Lipovsky A."/>
            <person name="Liu X."/>
            <person name="Liu J."/>
            <person name="Liu S."/>
            <person name="Lokyitsang T."/>
            <person name="Lokyitsang Y."/>
            <person name="Lubonja R."/>
            <person name="Lui A."/>
            <person name="MacDonald P."/>
            <person name="Magnisalis V."/>
            <person name="Maru K."/>
            <person name="Matthews C."/>
            <person name="McCusker W."/>
            <person name="McDonough S."/>
            <person name="Mehta T."/>
            <person name="Meldrim J."/>
            <person name="Meneus L."/>
            <person name="Mihai O."/>
            <person name="Mihalev A."/>
            <person name="Mihova T."/>
            <person name="Mittelman R."/>
            <person name="Mlenga V."/>
            <person name="Montmayeur A."/>
            <person name="Mulrain L."/>
            <person name="Navidi A."/>
            <person name="Naylor J."/>
            <person name="Negash T."/>
            <person name="Nguyen T."/>
            <person name="Nguyen N."/>
            <person name="Nicol R."/>
            <person name="Norbu C."/>
            <person name="Norbu N."/>
            <person name="Novod N."/>
            <person name="O'Neill B."/>
            <person name="Osman S."/>
            <person name="Markiewicz E."/>
            <person name="Oyono O.L."/>
            <person name="Patti C."/>
            <person name="Phunkhang P."/>
            <person name="Pierre F."/>
            <person name="Priest M."/>
            <person name="Raghuraman S."/>
            <person name="Rege F."/>
            <person name="Reyes R."/>
            <person name="Rise C."/>
            <person name="Rogov P."/>
            <person name="Ross K."/>
            <person name="Ryan E."/>
            <person name="Settipalli S."/>
            <person name="Shea T."/>
            <person name="Sherpa N."/>
            <person name="Shi L."/>
            <person name="Shih D."/>
            <person name="Sparrow T."/>
            <person name="Spaulding J."/>
            <person name="Stalker J."/>
            <person name="Stange-Thomann N."/>
            <person name="Stavropoulos S."/>
            <person name="Stone C."/>
            <person name="Strader C."/>
            <person name="Tesfaye S."/>
            <person name="Thomson T."/>
            <person name="Thoulutsang Y."/>
            <person name="Thoulutsang D."/>
            <person name="Topham K."/>
            <person name="Topping I."/>
            <person name="Tsamla T."/>
            <person name="Vassiliev H."/>
            <person name="Vo A."/>
            <person name="Wangchuk T."/>
            <person name="Wangdi T."/>
            <person name="Weiand M."/>
            <person name="Wilkinson J."/>
            <person name="Wilson A."/>
            <person name="Yadav S."/>
            <person name="Young G."/>
            <person name="Yu Q."/>
            <person name="Zembek L."/>
            <person name="Zhong D."/>
            <person name="Zimmer A."/>
            <person name="Zwirko Z."/>
            <person name="Jaffe D.B."/>
            <person name="Alvarez P."/>
            <person name="Brockman W."/>
            <person name="Butler J."/>
            <person name="Chin C."/>
            <person name="Gnerre S."/>
            <person name="Grabherr M."/>
            <person name="Kleber M."/>
            <person name="Mauceli E."/>
            <person name="MacCallum I."/>
        </authorList>
    </citation>
    <scope>NUCLEOTIDE SEQUENCE [LARGE SCALE GENOMIC DNA]</scope>
    <source>
        <strain evidence="3">Tucson 15010-1051.87</strain>
    </source>
</reference>